<dbReference type="GO" id="GO:0009786">
    <property type="term" value="P:regulation of asymmetric cell division"/>
    <property type="evidence" value="ECO:0007669"/>
    <property type="project" value="InterPro"/>
</dbReference>
<comment type="caution">
    <text evidence="2">The sequence shown here is derived from an EMBL/GenBank/DDBJ whole genome shotgun (WGS) entry which is preliminary data.</text>
</comment>
<dbReference type="EMBL" id="NKQK01000013">
    <property type="protein sequence ID" value="PSS13497.1"/>
    <property type="molecule type" value="Genomic_DNA"/>
</dbReference>
<gene>
    <name evidence="2" type="ORF">CEY00_Acc14107</name>
</gene>
<dbReference type="InterPro" id="IPR040378">
    <property type="entry name" value="BASL"/>
</dbReference>
<keyword evidence="3" id="KW-1185">Reference proteome</keyword>
<dbReference type="OrthoDB" id="1911032at2759"/>
<reference evidence="3" key="2">
    <citation type="journal article" date="2018" name="BMC Genomics">
        <title>A manually annotated Actinidia chinensis var. chinensis (kiwifruit) genome highlights the challenges associated with draft genomes and gene prediction in plants.</title>
        <authorList>
            <person name="Pilkington S.M."/>
            <person name="Crowhurst R."/>
            <person name="Hilario E."/>
            <person name="Nardozza S."/>
            <person name="Fraser L."/>
            <person name="Peng Y."/>
            <person name="Gunaseelan K."/>
            <person name="Simpson R."/>
            <person name="Tahir J."/>
            <person name="Deroles S.C."/>
            <person name="Templeton K."/>
            <person name="Luo Z."/>
            <person name="Davy M."/>
            <person name="Cheng C."/>
            <person name="McNeilage M."/>
            <person name="Scaglione D."/>
            <person name="Liu Y."/>
            <person name="Zhang Q."/>
            <person name="Datson P."/>
            <person name="De Silva N."/>
            <person name="Gardiner S.E."/>
            <person name="Bassett H."/>
            <person name="Chagne D."/>
            <person name="McCallum J."/>
            <person name="Dzierzon H."/>
            <person name="Deng C."/>
            <person name="Wang Y.Y."/>
            <person name="Barron L."/>
            <person name="Manako K."/>
            <person name="Bowen J."/>
            <person name="Foster T.M."/>
            <person name="Erridge Z.A."/>
            <person name="Tiffin H."/>
            <person name="Waite C.N."/>
            <person name="Davies K.M."/>
            <person name="Grierson E.P."/>
            <person name="Laing W.A."/>
            <person name="Kirk R."/>
            <person name="Chen X."/>
            <person name="Wood M."/>
            <person name="Montefiori M."/>
            <person name="Brummell D.A."/>
            <person name="Schwinn K.E."/>
            <person name="Catanach A."/>
            <person name="Fullerton C."/>
            <person name="Li D."/>
            <person name="Meiyalaghan S."/>
            <person name="Nieuwenhuizen N."/>
            <person name="Read N."/>
            <person name="Prakash R."/>
            <person name="Hunter D."/>
            <person name="Zhang H."/>
            <person name="McKenzie M."/>
            <person name="Knabel M."/>
            <person name="Harris A."/>
            <person name="Allan A.C."/>
            <person name="Gleave A."/>
            <person name="Chen A."/>
            <person name="Janssen B.J."/>
            <person name="Plunkett B."/>
            <person name="Ampomah-Dwamena C."/>
            <person name="Voogd C."/>
            <person name="Leif D."/>
            <person name="Lafferty D."/>
            <person name="Souleyre E.J.F."/>
            <person name="Varkonyi-Gasic E."/>
            <person name="Gambi F."/>
            <person name="Hanley J."/>
            <person name="Yao J.L."/>
            <person name="Cheung J."/>
            <person name="David K.M."/>
            <person name="Warren B."/>
            <person name="Marsh K."/>
            <person name="Snowden K.C."/>
            <person name="Lin-Wang K."/>
            <person name="Brian L."/>
            <person name="Martinez-Sanchez M."/>
            <person name="Wang M."/>
            <person name="Ileperuma N."/>
            <person name="Macnee N."/>
            <person name="Campin R."/>
            <person name="McAtee P."/>
            <person name="Drummond R.S.M."/>
            <person name="Espley R.V."/>
            <person name="Ireland H.S."/>
            <person name="Wu R."/>
            <person name="Atkinson R.G."/>
            <person name="Karunairetnam S."/>
            <person name="Bulley S."/>
            <person name="Chunkath S."/>
            <person name="Hanley Z."/>
            <person name="Storey R."/>
            <person name="Thrimawithana A.H."/>
            <person name="Thomson S."/>
            <person name="David C."/>
            <person name="Testolin R."/>
            <person name="Huang H."/>
            <person name="Hellens R.P."/>
            <person name="Schaffer R.J."/>
        </authorList>
    </citation>
    <scope>NUCLEOTIDE SEQUENCE [LARGE SCALE GENOMIC DNA]</scope>
    <source>
        <strain evidence="3">cv. Red5</strain>
    </source>
</reference>
<sequence>MKENQNQVLCDPKIGESDADQLASEINGKDGVRNMEETKCNMFVEDICSGNENGDVDSVDPLKLLKERDLCTDRNSSENEARDENKPRESVAPCTSPSREKESCEKNADLYTVKNAMQCELSEFVVCFAENAHHVVKGICVDEGVPFEDKILIKSEDNKGGVTVESEDIDFLSADGSKTSSETDSNEDEASDYGAKDKEGIELLLADALQSLLNNDFDHDISTGGGESNCSATDKIVDDVAREKFVTSTASSLQKFSKYQSLKSLLESPDFDGNQVEKCNDQIPSSEAKRESPVAVSETEESNKSSTVNVLAYNSKVENATITFDFNSLKSAATGREDNPDDANREQLFKINSVSDSSPINSVSDSSAIGSESQRCHGESSFSMAGLSGLITFSGPMASSGSVSLRLQSEWNSSPVRMAKADRRRYAKHRGWRQGLLCCRF</sequence>
<dbReference type="AlphaFoldDB" id="A0A2R6QQX7"/>
<dbReference type="PANTHER" id="PTHR33914">
    <property type="entry name" value="18S PRE-RIBOSOMAL ASSEMBLY PROTEIN GAR2-LIKE PROTEIN"/>
    <property type="match status" value="1"/>
</dbReference>
<dbReference type="OMA" id="FDSGANE"/>
<feature type="region of interest" description="Disordered" evidence="1">
    <location>
        <begin position="171"/>
        <end position="193"/>
    </location>
</feature>
<evidence type="ECO:0000313" key="2">
    <source>
        <dbReference type="EMBL" id="PSS13497.1"/>
    </source>
</evidence>
<evidence type="ECO:0000313" key="3">
    <source>
        <dbReference type="Proteomes" id="UP000241394"/>
    </source>
</evidence>
<reference evidence="2 3" key="1">
    <citation type="submission" date="2017-07" db="EMBL/GenBank/DDBJ databases">
        <title>An improved, manually edited Actinidia chinensis var. chinensis (kiwifruit) genome highlights the challenges associated with draft genomes and gene prediction in plants.</title>
        <authorList>
            <person name="Pilkington S."/>
            <person name="Crowhurst R."/>
            <person name="Hilario E."/>
            <person name="Nardozza S."/>
            <person name="Fraser L."/>
            <person name="Peng Y."/>
            <person name="Gunaseelan K."/>
            <person name="Simpson R."/>
            <person name="Tahir J."/>
            <person name="Deroles S."/>
            <person name="Templeton K."/>
            <person name="Luo Z."/>
            <person name="Davy M."/>
            <person name="Cheng C."/>
            <person name="Mcneilage M."/>
            <person name="Scaglione D."/>
            <person name="Liu Y."/>
            <person name="Zhang Q."/>
            <person name="Datson P."/>
            <person name="De Silva N."/>
            <person name="Gardiner S."/>
            <person name="Bassett H."/>
            <person name="Chagne D."/>
            <person name="Mccallum J."/>
            <person name="Dzierzon H."/>
            <person name="Deng C."/>
            <person name="Wang Y.-Y."/>
            <person name="Barron N."/>
            <person name="Manako K."/>
            <person name="Bowen J."/>
            <person name="Foster T."/>
            <person name="Erridge Z."/>
            <person name="Tiffin H."/>
            <person name="Waite C."/>
            <person name="Davies K."/>
            <person name="Grierson E."/>
            <person name="Laing W."/>
            <person name="Kirk R."/>
            <person name="Chen X."/>
            <person name="Wood M."/>
            <person name="Montefiori M."/>
            <person name="Brummell D."/>
            <person name="Schwinn K."/>
            <person name="Catanach A."/>
            <person name="Fullerton C."/>
            <person name="Li D."/>
            <person name="Meiyalaghan S."/>
            <person name="Nieuwenhuizen N."/>
            <person name="Read N."/>
            <person name="Prakash R."/>
            <person name="Hunter D."/>
            <person name="Zhang H."/>
            <person name="Mckenzie M."/>
            <person name="Knabel M."/>
            <person name="Harris A."/>
            <person name="Allan A."/>
            <person name="Chen A."/>
            <person name="Janssen B."/>
            <person name="Plunkett B."/>
            <person name="Dwamena C."/>
            <person name="Voogd C."/>
            <person name="Leif D."/>
            <person name="Lafferty D."/>
            <person name="Souleyre E."/>
            <person name="Varkonyi-Gasic E."/>
            <person name="Gambi F."/>
            <person name="Hanley J."/>
            <person name="Yao J.-L."/>
            <person name="Cheung J."/>
            <person name="David K."/>
            <person name="Warren B."/>
            <person name="Marsh K."/>
            <person name="Snowden K."/>
            <person name="Lin-Wang K."/>
            <person name="Brian L."/>
            <person name="Martinez-Sanchez M."/>
            <person name="Wang M."/>
            <person name="Ileperuma N."/>
            <person name="Macnee N."/>
            <person name="Campin R."/>
            <person name="Mcatee P."/>
            <person name="Drummond R."/>
            <person name="Espley R."/>
            <person name="Ireland H."/>
            <person name="Wu R."/>
            <person name="Atkinson R."/>
            <person name="Karunairetnam S."/>
            <person name="Bulley S."/>
            <person name="Chunkath S."/>
            <person name="Hanley Z."/>
            <person name="Storey R."/>
            <person name="Thrimawithana A."/>
            <person name="Thomson S."/>
            <person name="David C."/>
            <person name="Testolin R."/>
        </authorList>
    </citation>
    <scope>NUCLEOTIDE SEQUENCE [LARGE SCALE GENOMIC DNA]</scope>
    <source>
        <strain evidence="3">cv. Red5</strain>
        <tissue evidence="2">Young leaf</tissue>
    </source>
</reference>
<feature type="region of interest" description="Disordered" evidence="1">
    <location>
        <begin position="73"/>
        <end position="100"/>
    </location>
</feature>
<dbReference type="Proteomes" id="UP000241394">
    <property type="component" value="Chromosome LG13"/>
</dbReference>
<organism evidence="2 3">
    <name type="scientific">Actinidia chinensis var. chinensis</name>
    <name type="common">Chinese soft-hair kiwi</name>
    <dbReference type="NCBI Taxonomy" id="1590841"/>
    <lineage>
        <taxon>Eukaryota</taxon>
        <taxon>Viridiplantae</taxon>
        <taxon>Streptophyta</taxon>
        <taxon>Embryophyta</taxon>
        <taxon>Tracheophyta</taxon>
        <taxon>Spermatophyta</taxon>
        <taxon>Magnoliopsida</taxon>
        <taxon>eudicotyledons</taxon>
        <taxon>Gunneridae</taxon>
        <taxon>Pentapetalae</taxon>
        <taxon>asterids</taxon>
        <taxon>Ericales</taxon>
        <taxon>Actinidiaceae</taxon>
        <taxon>Actinidia</taxon>
    </lineage>
</organism>
<dbReference type="STRING" id="1590841.A0A2R6QQX7"/>
<name>A0A2R6QQX7_ACTCC</name>
<dbReference type="InParanoid" id="A0A2R6QQX7"/>
<dbReference type="FunCoup" id="A0A2R6QQX7">
    <property type="interactions" value="1255"/>
</dbReference>
<proteinExistence type="predicted"/>
<dbReference type="Gramene" id="PSS13497">
    <property type="protein sequence ID" value="PSS13497"/>
    <property type="gene ID" value="CEY00_Acc14107"/>
</dbReference>
<feature type="compositionally biased region" description="Basic and acidic residues" evidence="1">
    <location>
        <begin position="73"/>
        <end position="89"/>
    </location>
</feature>
<feature type="region of interest" description="Disordered" evidence="1">
    <location>
        <begin position="1"/>
        <end position="31"/>
    </location>
</feature>
<protein>
    <submittedName>
        <fullName evidence="2">SNF2 domain-containing protein</fullName>
    </submittedName>
</protein>
<dbReference type="PANTHER" id="PTHR33914:SF2">
    <property type="entry name" value="OS02G0582100 PROTEIN"/>
    <property type="match status" value="1"/>
</dbReference>
<evidence type="ECO:0000256" key="1">
    <source>
        <dbReference type="SAM" id="MobiDB-lite"/>
    </source>
</evidence>
<accession>A0A2R6QQX7</accession>
<feature type="region of interest" description="Disordered" evidence="1">
    <location>
        <begin position="273"/>
        <end position="305"/>
    </location>
</feature>